<accession>A0A0G0Z116</accession>
<reference evidence="2 3" key="1">
    <citation type="journal article" date="2015" name="Nature">
        <title>rRNA introns, odd ribosomes, and small enigmatic genomes across a large radiation of phyla.</title>
        <authorList>
            <person name="Brown C.T."/>
            <person name="Hug L.A."/>
            <person name="Thomas B.C."/>
            <person name="Sharon I."/>
            <person name="Castelle C.J."/>
            <person name="Singh A."/>
            <person name="Wilkins M.J."/>
            <person name="Williams K.H."/>
            <person name="Banfield J.F."/>
        </authorList>
    </citation>
    <scope>NUCLEOTIDE SEQUENCE [LARGE SCALE GENOMIC DNA]</scope>
</reference>
<comment type="caution">
    <text evidence="2">The sequence shown here is derived from an EMBL/GenBank/DDBJ whole genome shotgun (WGS) entry which is preliminary data.</text>
</comment>
<evidence type="ECO:0000256" key="1">
    <source>
        <dbReference type="SAM" id="Phobius"/>
    </source>
</evidence>
<gene>
    <name evidence="2" type="ORF">UV06_C0012G0005</name>
</gene>
<keyword evidence="1" id="KW-0812">Transmembrane</keyword>
<dbReference type="Proteomes" id="UP000033854">
    <property type="component" value="Unassembled WGS sequence"/>
</dbReference>
<name>A0A0G0Z116_9BACT</name>
<dbReference type="AlphaFoldDB" id="A0A0G0Z116"/>
<feature type="transmembrane region" description="Helical" evidence="1">
    <location>
        <begin position="38"/>
        <end position="56"/>
    </location>
</feature>
<evidence type="ECO:0000313" key="3">
    <source>
        <dbReference type="Proteomes" id="UP000033854"/>
    </source>
</evidence>
<sequence>MPIPKIEITNPQALEIMGKVKSGEIFIPLATWFKKSKWYLISILIVTILLIALVVGKNLSEKTPVPVFAPPDIESITPPEVINLKSDFSGLKEEIQNLNTDLPDPFIPTFDDNLKLEEVVN</sequence>
<keyword evidence="1" id="KW-1133">Transmembrane helix</keyword>
<evidence type="ECO:0000313" key="2">
    <source>
        <dbReference type="EMBL" id="KKS42454.1"/>
    </source>
</evidence>
<protein>
    <submittedName>
        <fullName evidence="2">Uncharacterized protein</fullName>
    </submittedName>
</protein>
<organism evidence="2 3">
    <name type="scientific">Candidatus Collierbacteria bacterium GW2011_GWA2_42_17</name>
    <dbReference type="NCBI Taxonomy" id="1618378"/>
    <lineage>
        <taxon>Bacteria</taxon>
        <taxon>Candidatus Collieribacteriota</taxon>
    </lineage>
</organism>
<proteinExistence type="predicted"/>
<keyword evidence="1" id="KW-0472">Membrane</keyword>
<dbReference type="EMBL" id="LCDA01000012">
    <property type="protein sequence ID" value="KKS42454.1"/>
    <property type="molecule type" value="Genomic_DNA"/>
</dbReference>